<keyword evidence="3" id="KW-1185">Reference proteome</keyword>
<keyword evidence="1" id="KW-0812">Transmembrane</keyword>
<evidence type="ECO:0000313" key="2">
    <source>
        <dbReference type="EMBL" id="NDJ19555.1"/>
    </source>
</evidence>
<protein>
    <recommendedName>
        <fullName evidence="4">Iron-sulfur cluster biosynthesis family protein</fullName>
    </recommendedName>
</protein>
<evidence type="ECO:0008006" key="4">
    <source>
        <dbReference type="Google" id="ProtNLM"/>
    </source>
</evidence>
<feature type="transmembrane region" description="Helical" evidence="1">
    <location>
        <begin position="141"/>
        <end position="157"/>
    </location>
</feature>
<feature type="transmembrane region" description="Helical" evidence="1">
    <location>
        <begin position="294"/>
        <end position="314"/>
    </location>
</feature>
<dbReference type="EMBL" id="WVIE01000033">
    <property type="protein sequence ID" value="NDJ19555.1"/>
    <property type="molecule type" value="Genomic_DNA"/>
</dbReference>
<name>A0A8J7Z559_9CYAN</name>
<organism evidence="2 3">
    <name type="scientific">Myxacorys almedinensis A</name>
    <dbReference type="NCBI Taxonomy" id="2690445"/>
    <lineage>
        <taxon>Bacteria</taxon>
        <taxon>Bacillati</taxon>
        <taxon>Cyanobacteriota</taxon>
        <taxon>Cyanophyceae</taxon>
        <taxon>Leptolyngbyales</taxon>
        <taxon>Leptolyngbyaceae</taxon>
        <taxon>Myxacorys</taxon>
        <taxon>Myxacorys almedinensis</taxon>
    </lineage>
</organism>
<keyword evidence="1" id="KW-0472">Membrane</keyword>
<evidence type="ECO:0000313" key="3">
    <source>
        <dbReference type="Proteomes" id="UP000646053"/>
    </source>
</evidence>
<proteinExistence type="predicted"/>
<evidence type="ECO:0000256" key="1">
    <source>
        <dbReference type="SAM" id="Phobius"/>
    </source>
</evidence>
<gene>
    <name evidence="2" type="ORF">GS601_20080</name>
</gene>
<sequence length="433" mass="48580">MTPALDPAIMKAVERLDYRVTAGDLASQAGLDINMAQRGLLALASEAGGHLQVAESGDVVFQFPQNFRDLLRNKYFRLRLKEWWQRVWRVLFYLIRISFGIVLVLLIVLAIAAVVILAIAASSSRDDDNGGGVDFGRGGGSGIWFFPDFGWIFYPNYTDRYRERRNSSQPNQLNFLEAIYSFLFGDGNPNAELEERRWSTIGTVIRHNRGAVIAEQVSPYLDDVGKGFDQEYEQYMLPVLTRFDGRPEVSPEGQMVYHFPSLQTTVTEAKSRSFPPFLREALWQFSQAGSGQKVAAIALGCVLLVLAGVLNLWLAAGVGIAGGALAFVRAIAVLSLGYSVAFLGIPLIRSFWLQFRNRKIQARNDQRELRSRQLAQADPVLQQKLGFAQQFAAETVIRDEDLIYTTETDLIEQESEQADRIDAEWRERLEGNG</sequence>
<dbReference type="AlphaFoldDB" id="A0A8J7Z559"/>
<keyword evidence="1" id="KW-1133">Transmembrane helix</keyword>
<dbReference type="PANTHER" id="PTHR47380">
    <property type="entry name" value="OS02G0533000 PROTEIN"/>
    <property type="match status" value="1"/>
</dbReference>
<feature type="transmembrane region" description="Helical" evidence="1">
    <location>
        <begin position="326"/>
        <end position="348"/>
    </location>
</feature>
<dbReference type="Proteomes" id="UP000646053">
    <property type="component" value="Unassembled WGS sequence"/>
</dbReference>
<feature type="transmembrane region" description="Helical" evidence="1">
    <location>
        <begin position="90"/>
        <end position="121"/>
    </location>
</feature>
<accession>A0A8J7Z559</accession>
<comment type="caution">
    <text evidence="2">The sequence shown here is derived from an EMBL/GenBank/DDBJ whole genome shotgun (WGS) entry which is preliminary data.</text>
</comment>
<dbReference type="InterPro" id="IPR044200">
    <property type="entry name" value="At5g03900-like"/>
</dbReference>
<reference evidence="2" key="1">
    <citation type="submission" date="2019-12" db="EMBL/GenBank/DDBJ databases">
        <title>High-Quality draft genome sequences of three cyanobacteria isolated from the limestone walls of the Old Cathedral of Coimbra.</title>
        <authorList>
            <person name="Tiago I."/>
            <person name="Soares F."/>
            <person name="Portugal A."/>
        </authorList>
    </citation>
    <scope>NUCLEOTIDE SEQUENCE</scope>
    <source>
        <strain evidence="2">A</strain>
    </source>
</reference>
<dbReference type="PANTHER" id="PTHR47380:SF4">
    <property type="entry name" value="OS02G0533000 PROTEIN"/>
    <property type="match status" value="1"/>
</dbReference>